<feature type="transmembrane region" description="Helical" evidence="1">
    <location>
        <begin position="179"/>
        <end position="202"/>
    </location>
</feature>
<dbReference type="EMBL" id="BSFI01000007">
    <property type="protein sequence ID" value="GLK67654.1"/>
    <property type="molecule type" value="Genomic_DNA"/>
</dbReference>
<keyword evidence="1" id="KW-1133">Transmembrane helix</keyword>
<accession>A0A9W6J1I4</accession>
<reference evidence="2" key="2">
    <citation type="submission" date="2023-01" db="EMBL/GenBank/DDBJ databases">
        <authorList>
            <person name="Sun Q."/>
            <person name="Evtushenko L."/>
        </authorList>
    </citation>
    <scope>NUCLEOTIDE SEQUENCE</scope>
    <source>
        <strain evidence="2">VKM B-2347</strain>
    </source>
</reference>
<evidence type="ECO:0000256" key="1">
    <source>
        <dbReference type="SAM" id="Phobius"/>
    </source>
</evidence>
<organism evidence="2 3">
    <name type="scientific">Hansschlegelia plantiphila</name>
    <dbReference type="NCBI Taxonomy" id="374655"/>
    <lineage>
        <taxon>Bacteria</taxon>
        <taxon>Pseudomonadati</taxon>
        <taxon>Pseudomonadota</taxon>
        <taxon>Alphaproteobacteria</taxon>
        <taxon>Hyphomicrobiales</taxon>
        <taxon>Methylopilaceae</taxon>
        <taxon>Hansschlegelia</taxon>
    </lineage>
</organism>
<reference evidence="2" key="1">
    <citation type="journal article" date="2014" name="Int. J. Syst. Evol. Microbiol.">
        <title>Complete genome sequence of Corynebacterium casei LMG S-19264T (=DSM 44701T), isolated from a smear-ripened cheese.</title>
        <authorList>
            <consortium name="US DOE Joint Genome Institute (JGI-PGF)"/>
            <person name="Walter F."/>
            <person name="Albersmeier A."/>
            <person name="Kalinowski J."/>
            <person name="Ruckert C."/>
        </authorList>
    </citation>
    <scope>NUCLEOTIDE SEQUENCE</scope>
    <source>
        <strain evidence="2">VKM B-2347</strain>
    </source>
</reference>
<gene>
    <name evidence="2" type="ORF">GCM10008179_12920</name>
</gene>
<dbReference type="AlphaFoldDB" id="A0A9W6J1I4"/>
<proteinExistence type="predicted"/>
<comment type="caution">
    <text evidence="2">The sequence shown here is derived from an EMBL/GenBank/DDBJ whole genome shotgun (WGS) entry which is preliminary data.</text>
</comment>
<name>A0A9W6J1I4_9HYPH</name>
<sequence length="287" mass="29793">MLWRALSRYSGAQLAAAIEAVPVARLAGAGAFSAASYLCHTGYDALALRYAGAPQRWRRAALASFCSTSISHTLNLAGFGSAILRWRFYARWGLTAEQIVTALAFLSATVVLGHIVLAGFACLLAPDVAALATGLSAGGVRALGLGCLAVIGVYLCAAAMSRTPFTVRRRVFRMPSLRLAIAQVAVGAVDYACVAASLHQVIAAVSEASYPTVAAAYAAANAASAVTRAPGGLGVLETVVQRLLPAQDLIGPLLVYRAVHFLAPLVLGLSAFALSEIVAKRRVLKVE</sequence>
<protein>
    <submittedName>
        <fullName evidence="2">Membrane protein</fullName>
    </submittedName>
</protein>
<feature type="transmembrane region" description="Helical" evidence="1">
    <location>
        <begin position="254"/>
        <end position="275"/>
    </location>
</feature>
<dbReference type="Proteomes" id="UP001143372">
    <property type="component" value="Unassembled WGS sequence"/>
</dbReference>
<keyword evidence="1" id="KW-0812">Transmembrane</keyword>
<keyword evidence="3" id="KW-1185">Reference proteome</keyword>
<evidence type="ECO:0000313" key="3">
    <source>
        <dbReference type="Proteomes" id="UP001143372"/>
    </source>
</evidence>
<feature type="transmembrane region" description="Helical" evidence="1">
    <location>
        <begin position="138"/>
        <end position="158"/>
    </location>
</feature>
<evidence type="ECO:0000313" key="2">
    <source>
        <dbReference type="EMBL" id="GLK67654.1"/>
    </source>
</evidence>
<feature type="transmembrane region" description="Helical" evidence="1">
    <location>
        <begin position="99"/>
        <end position="126"/>
    </location>
</feature>
<keyword evidence="1" id="KW-0472">Membrane</keyword>